<dbReference type="EMBL" id="MN585993">
    <property type="protein sequence ID" value="QGJ90085.1"/>
    <property type="molecule type" value="Genomic_DNA"/>
</dbReference>
<reference evidence="1 2" key="1">
    <citation type="submission" date="2019-10" db="EMBL/GenBank/DDBJ databases">
        <authorList>
            <person name="Garlena R.A."/>
            <person name="Russell D.A."/>
            <person name="Pope W.H."/>
            <person name="Jacobs-Sera D."/>
            <person name="Hatfull G.F."/>
        </authorList>
    </citation>
    <scope>NUCLEOTIDE SEQUENCE [LARGE SCALE GENOMIC DNA]</scope>
</reference>
<dbReference type="Proteomes" id="UP000423609">
    <property type="component" value="Segment"/>
</dbReference>
<organism evidence="1 2">
    <name type="scientific">Mycobacterium phage Indlulamithi</name>
    <dbReference type="NCBI Taxonomy" id="2656582"/>
    <lineage>
        <taxon>Viruses</taxon>
        <taxon>Duplodnaviria</taxon>
        <taxon>Heunggongvirae</taxon>
        <taxon>Uroviricota</taxon>
        <taxon>Caudoviricetes</taxon>
        <taxon>Indlulamithivirus</taxon>
        <taxon>Indlulamithivirus indlulamithi</taxon>
    </lineage>
</organism>
<dbReference type="RefSeq" id="YP_009853797.1">
    <property type="nucleotide sequence ID" value="NC_048824.1"/>
</dbReference>
<name>A0A649VDD1_9CAUD</name>
<keyword evidence="2" id="KW-1185">Reference proteome</keyword>
<dbReference type="GeneID" id="55624483"/>
<proteinExistence type="predicted"/>
<accession>A0A649VDD1</accession>
<evidence type="ECO:0000313" key="2">
    <source>
        <dbReference type="Proteomes" id="UP000423609"/>
    </source>
</evidence>
<gene>
    <name evidence="1" type="primary">45</name>
    <name evidence="1" type="ORF">PBI_INDLULAMITHI_45</name>
</gene>
<dbReference type="KEGG" id="vg:55624483"/>
<sequence>MANTTFKGVEIYRVSRNKASGTNGNPRFTLHTDRGEMHTGVDASLGYGIENLTNKRLPETFVIGNPGVTVDLVGCGSRPDSNIIHVIRDGKQLM</sequence>
<protein>
    <submittedName>
        <fullName evidence="1">Uncharacterized protein</fullName>
    </submittedName>
</protein>
<evidence type="ECO:0000313" key="1">
    <source>
        <dbReference type="EMBL" id="QGJ90085.1"/>
    </source>
</evidence>